<evidence type="ECO:0000313" key="3">
    <source>
        <dbReference type="EMBL" id="VIO72653.1"/>
    </source>
</evidence>
<reference evidence="3" key="1">
    <citation type="submission" date="2019-02" db="EMBL/GenBank/DDBJ databases">
        <authorList>
            <person name="Pothier F.J."/>
        </authorList>
    </citation>
    <scope>NUCLEOTIDE SEQUENCE</scope>
    <source>
        <strain evidence="3">CI-1B</strain>
    </source>
</reference>
<gene>
    <name evidence="3" type="ORF">CI1B_42990</name>
</gene>
<keyword evidence="4" id="KW-1185">Reference proteome</keyword>
<protein>
    <recommendedName>
        <fullName evidence="5">PEGA domain-containing protein</fullName>
    </recommendedName>
</protein>
<evidence type="ECO:0000256" key="2">
    <source>
        <dbReference type="SAM" id="SignalP"/>
    </source>
</evidence>
<accession>A0A508TC90</accession>
<evidence type="ECO:0008006" key="5">
    <source>
        <dbReference type="Google" id="ProtNLM"/>
    </source>
</evidence>
<dbReference type="RefSeq" id="WP_139861501.1">
    <property type="nucleotide sequence ID" value="NZ_CAADFC020000016.1"/>
</dbReference>
<feature type="region of interest" description="Disordered" evidence="1">
    <location>
        <begin position="92"/>
        <end position="160"/>
    </location>
</feature>
<evidence type="ECO:0000313" key="4">
    <source>
        <dbReference type="Proteomes" id="UP000328092"/>
    </source>
</evidence>
<dbReference type="PROSITE" id="PS51257">
    <property type="entry name" value="PROKAR_LIPOPROTEIN"/>
    <property type="match status" value="1"/>
</dbReference>
<proteinExistence type="predicted"/>
<organism evidence="3 4">
    <name type="scientific">Bradyrhizobium ivorense</name>
    <dbReference type="NCBI Taxonomy" id="2511166"/>
    <lineage>
        <taxon>Bacteria</taxon>
        <taxon>Pseudomonadati</taxon>
        <taxon>Pseudomonadota</taxon>
        <taxon>Alphaproteobacteria</taxon>
        <taxon>Hyphomicrobiales</taxon>
        <taxon>Nitrobacteraceae</taxon>
        <taxon>Bradyrhizobium</taxon>
    </lineage>
</organism>
<feature type="compositionally biased region" description="Basic residues" evidence="1">
    <location>
        <begin position="119"/>
        <end position="131"/>
    </location>
</feature>
<feature type="compositionally biased region" description="Low complexity" evidence="1">
    <location>
        <begin position="132"/>
        <end position="148"/>
    </location>
</feature>
<feature type="signal peptide" evidence="2">
    <location>
        <begin position="1"/>
        <end position="21"/>
    </location>
</feature>
<sequence length="160" mass="16168">MRRVIVIAAAGLGLAGCSSFSLDSFKSAPPPMQVQLDSAPPGADAVTSLGPGCKTPCTVSIPTPETNFSVTFNLPKYQPANVPVTVTRVPGDFTSPATTTLDPSPVFAELQPAGPPPRAARKPIRPKKKPKPAAAAAPAAAPASAFPDPNAPPPAAAPSR</sequence>
<evidence type="ECO:0000256" key="1">
    <source>
        <dbReference type="SAM" id="MobiDB-lite"/>
    </source>
</evidence>
<dbReference type="AlphaFoldDB" id="A0A508TC90"/>
<name>A0A508TC90_9BRAD</name>
<feature type="compositionally biased region" description="Pro residues" evidence="1">
    <location>
        <begin position="149"/>
        <end position="160"/>
    </location>
</feature>
<dbReference type="EMBL" id="CAADFC020000016">
    <property type="protein sequence ID" value="VIO72653.1"/>
    <property type="molecule type" value="Genomic_DNA"/>
</dbReference>
<comment type="caution">
    <text evidence="3">The sequence shown here is derived from an EMBL/GenBank/DDBJ whole genome shotgun (WGS) entry which is preliminary data.</text>
</comment>
<dbReference type="Proteomes" id="UP000328092">
    <property type="component" value="Unassembled WGS sequence"/>
</dbReference>
<dbReference type="OrthoDB" id="7432923at2"/>
<feature type="chain" id="PRO_5021493432" description="PEGA domain-containing protein" evidence="2">
    <location>
        <begin position="22"/>
        <end position="160"/>
    </location>
</feature>
<keyword evidence="2" id="KW-0732">Signal</keyword>